<evidence type="ECO:0000313" key="3">
    <source>
        <dbReference type="EMBL" id="NGM80799.1"/>
    </source>
</evidence>
<keyword evidence="4" id="KW-1185">Reference proteome</keyword>
<name>A0A6M1PCB8_9BACL</name>
<dbReference type="AlphaFoldDB" id="A0A6M1PCB8"/>
<gene>
    <name evidence="3" type="ORF">G5B47_00060</name>
</gene>
<evidence type="ECO:0000313" key="4">
    <source>
        <dbReference type="Proteomes" id="UP000480151"/>
    </source>
</evidence>
<keyword evidence="2" id="KW-1133">Transmembrane helix</keyword>
<feature type="transmembrane region" description="Helical" evidence="2">
    <location>
        <begin position="273"/>
        <end position="294"/>
    </location>
</feature>
<comment type="caution">
    <text evidence="3">The sequence shown here is derived from an EMBL/GenBank/DDBJ whole genome shotgun (WGS) entry which is preliminary data.</text>
</comment>
<sequence>MKTIRSIIGFVLIVIILSSLGYIGWFASKSGLLSWNNSGTTAAETNAHSQHAVMPQSGTASGSEENPIEELKKKVSSANQSIKQMADLMSDYSYMVPASAATYSNSESGGTGGQAGTGNPVQVQNFKRGIYLLSESVYLVNQLDQTVEAQSGLTESAAPTYQAVVYRYNLLVQSQAAVNNVYIKLNQAKDVFLSNVSEVPGADYTGTSDLRQTNKAIYQMAQTVMEMESLNRWVNQEIEQTVVQARNLSAAEASNTVSDASQRFSIKGIPMPGLLTTISVLFIVLLTVGVIGMIRSLTVSRPEPANTEDNI</sequence>
<reference evidence="3 4" key="1">
    <citation type="submission" date="2020-02" db="EMBL/GenBank/DDBJ databases">
        <authorList>
            <person name="Gao J."/>
            <person name="Sun J."/>
        </authorList>
    </citation>
    <scope>NUCLEOTIDE SEQUENCE [LARGE SCALE GENOMIC DNA]</scope>
    <source>
        <strain evidence="3 4">7124</strain>
    </source>
</reference>
<organism evidence="3 4">
    <name type="scientific">Paenibacillus apii</name>
    <dbReference type="NCBI Taxonomy" id="1850370"/>
    <lineage>
        <taxon>Bacteria</taxon>
        <taxon>Bacillati</taxon>
        <taxon>Bacillota</taxon>
        <taxon>Bacilli</taxon>
        <taxon>Bacillales</taxon>
        <taxon>Paenibacillaceae</taxon>
        <taxon>Paenibacillus</taxon>
    </lineage>
</organism>
<dbReference type="EMBL" id="JAAKGU010000001">
    <property type="protein sequence ID" value="NGM80799.1"/>
    <property type="molecule type" value="Genomic_DNA"/>
</dbReference>
<keyword evidence="2" id="KW-0472">Membrane</keyword>
<protein>
    <submittedName>
        <fullName evidence="3">Uncharacterized protein</fullName>
    </submittedName>
</protein>
<dbReference type="RefSeq" id="WP_165093137.1">
    <property type="nucleotide sequence ID" value="NZ_JAAKGU010000001.1"/>
</dbReference>
<feature type="region of interest" description="Disordered" evidence="1">
    <location>
        <begin position="44"/>
        <end position="70"/>
    </location>
</feature>
<evidence type="ECO:0000256" key="1">
    <source>
        <dbReference type="SAM" id="MobiDB-lite"/>
    </source>
</evidence>
<accession>A0A6M1PCB8</accession>
<keyword evidence="2" id="KW-0812">Transmembrane</keyword>
<feature type="transmembrane region" description="Helical" evidence="2">
    <location>
        <begin position="6"/>
        <end position="27"/>
    </location>
</feature>
<dbReference type="Proteomes" id="UP000480151">
    <property type="component" value="Unassembled WGS sequence"/>
</dbReference>
<proteinExistence type="predicted"/>
<evidence type="ECO:0000256" key="2">
    <source>
        <dbReference type="SAM" id="Phobius"/>
    </source>
</evidence>